<dbReference type="Proteomes" id="UP000242847">
    <property type="component" value="Unassembled WGS sequence"/>
</dbReference>
<gene>
    <name evidence="2" type="ORF">BXT89_01040</name>
</gene>
<organism evidence="2 3">
    <name type="scientific">Halopseudomonas pachastrellae</name>
    <dbReference type="NCBI Taxonomy" id="254161"/>
    <lineage>
        <taxon>Bacteria</taxon>
        <taxon>Pseudomonadati</taxon>
        <taxon>Pseudomonadota</taxon>
        <taxon>Gammaproteobacteria</taxon>
        <taxon>Pseudomonadales</taxon>
        <taxon>Pseudomonadaceae</taxon>
        <taxon>Halopseudomonas</taxon>
    </lineage>
</organism>
<keyword evidence="3" id="KW-1185">Reference proteome</keyword>
<keyword evidence="1" id="KW-0472">Membrane</keyword>
<dbReference type="AlphaFoldDB" id="A0A1S8DJU9"/>
<comment type="caution">
    <text evidence="2">The sequence shown here is derived from an EMBL/GenBank/DDBJ whole genome shotgun (WGS) entry which is preliminary data.</text>
</comment>
<evidence type="ECO:0000313" key="2">
    <source>
        <dbReference type="EMBL" id="ONM45708.1"/>
    </source>
</evidence>
<dbReference type="OrthoDB" id="6915623at2"/>
<accession>A0A1S8DJU9</accession>
<keyword evidence="1" id="KW-0812">Transmembrane</keyword>
<sequence length="71" mass="7649">MTYCATAALARLLPFERIDAAISATLLSFALYTCYVLWVYAVPLRRGLLSLLALVPLALIGFGPNWFGGAA</sequence>
<name>A0A1S8DJU9_9GAMM</name>
<dbReference type="STRING" id="254161.SAMN05216256_108157"/>
<feature type="transmembrane region" description="Helical" evidence="1">
    <location>
        <begin position="48"/>
        <end position="67"/>
    </location>
</feature>
<proteinExistence type="predicted"/>
<evidence type="ECO:0008006" key="4">
    <source>
        <dbReference type="Google" id="ProtNLM"/>
    </source>
</evidence>
<dbReference type="EMBL" id="MUBC01000002">
    <property type="protein sequence ID" value="ONM45708.1"/>
    <property type="molecule type" value="Genomic_DNA"/>
</dbReference>
<protein>
    <recommendedName>
        <fullName evidence="4">DUF3649 domain-containing protein</fullName>
    </recommendedName>
</protein>
<feature type="transmembrane region" description="Helical" evidence="1">
    <location>
        <begin position="20"/>
        <end position="41"/>
    </location>
</feature>
<reference evidence="2 3" key="1">
    <citation type="submission" date="2017-01" db="EMBL/GenBank/DDBJ databases">
        <title>Draft genome sequence of Pseudomonas pachastrellae type strain CCUG 46540T from a deep sea.</title>
        <authorList>
            <person name="Gomila M."/>
            <person name="Mulet M."/>
            <person name="Lalucat J."/>
            <person name="Garcia-Valdes E."/>
        </authorList>
    </citation>
    <scope>NUCLEOTIDE SEQUENCE [LARGE SCALE GENOMIC DNA]</scope>
    <source>
        <strain evidence="2 3">CCUG 46540</strain>
    </source>
</reference>
<keyword evidence="1" id="KW-1133">Transmembrane helix</keyword>
<evidence type="ECO:0000256" key="1">
    <source>
        <dbReference type="SAM" id="Phobius"/>
    </source>
</evidence>
<evidence type="ECO:0000313" key="3">
    <source>
        <dbReference type="Proteomes" id="UP000242847"/>
    </source>
</evidence>